<feature type="non-terminal residue" evidence="1">
    <location>
        <position position="1"/>
    </location>
</feature>
<comment type="caution">
    <text evidence="1">The sequence shown here is derived from an EMBL/GenBank/DDBJ whole genome shotgun (WGS) entry which is preliminary data.</text>
</comment>
<dbReference type="EMBL" id="JAABFR010002041">
    <property type="protein sequence ID" value="MBD4339116.1"/>
    <property type="molecule type" value="Genomic_DNA"/>
</dbReference>
<evidence type="ECO:0000313" key="2">
    <source>
        <dbReference type="Proteomes" id="UP000653002"/>
    </source>
</evidence>
<evidence type="ECO:0000313" key="1">
    <source>
        <dbReference type="EMBL" id="MBD4339116.1"/>
    </source>
</evidence>
<dbReference type="AlphaFoldDB" id="A0A8I0L9L4"/>
<dbReference type="Proteomes" id="UP000653002">
    <property type="component" value="Unassembled WGS sequence"/>
</dbReference>
<gene>
    <name evidence="1" type="ORF">GUH15_24290</name>
</gene>
<protein>
    <submittedName>
        <fullName evidence="1">Resolvase</fullName>
    </submittedName>
</protein>
<organism evidence="1 2">
    <name type="scientific">Xanthomonas citri pv. citri</name>
    <dbReference type="NCBI Taxonomy" id="611301"/>
    <lineage>
        <taxon>Bacteria</taxon>
        <taxon>Pseudomonadati</taxon>
        <taxon>Pseudomonadota</taxon>
        <taxon>Gammaproteobacteria</taxon>
        <taxon>Lysobacterales</taxon>
        <taxon>Lysobacteraceae</taxon>
        <taxon>Xanthomonas</taxon>
    </lineage>
</organism>
<name>A0A8I0L9L4_XANCI</name>
<reference evidence="1" key="1">
    <citation type="submission" date="2020-01" db="EMBL/GenBank/DDBJ databases">
        <authorList>
            <person name="Richard D."/>
        </authorList>
    </citation>
    <scope>NUCLEOTIDE SEQUENCE</scope>
    <source>
        <strain evidence="1">JP541</strain>
    </source>
</reference>
<proteinExistence type="predicted"/>
<accession>A0A8I0L9L4</accession>
<sequence>TPMMEAFAAAYKKCRTKNGKRA</sequence>